<dbReference type="InterPro" id="IPR029033">
    <property type="entry name" value="His_PPase_superfam"/>
</dbReference>
<dbReference type="AlphaFoldDB" id="A0A914EAA8"/>
<dbReference type="Proteomes" id="UP000887540">
    <property type="component" value="Unplaced"/>
</dbReference>
<keyword evidence="2" id="KW-1185">Reference proteome</keyword>
<feature type="chain" id="PRO_5038056389" evidence="1">
    <location>
        <begin position="20"/>
        <end position="100"/>
    </location>
</feature>
<name>A0A914EAA8_9BILA</name>
<protein>
    <submittedName>
        <fullName evidence="3">Uncharacterized protein</fullName>
    </submittedName>
</protein>
<evidence type="ECO:0000313" key="2">
    <source>
        <dbReference type="Proteomes" id="UP000887540"/>
    </source>
</evidence>
<sequence length="100" mass="11691">MFIILGFLIFLSGAELGSSDQLLLVQVVWRHGDRAPVGTYPNDKYQEDSWPNGWGELTEVSFYPFLSVKRPVQWEKSCSFCVDIRKDHEKWSIFCFYGMF</sequence>
<dbReference type="Gene3D" id="3.40.50.1240">
    <property type="entry name" value="Phosphoglycerate mutase-like"/>
    <property type="match status" value="1"/>
</dbReference>
<dbReference type="GO" id="GO:0016791">
    <property type="term" value="F:phosphatase activity"/>
    <property type="evidence" value="ECO:0007669"/>
    <property type="project" value="UniProtKB-ARBA"/>
</dbReference>
<proteinExistence type="predicted"/>
<accession>A0A914EAA8</accession>
<dbReference type="SUPFAM" id="SSF53254">
    <property type="entry name" value="Phosphoglycerate mutase-like"/>
    <property type="match status" value="1"/>
</dbReference>
<dbReference type="WBParaSite" id="ACRNAN_scaffold6410.g15061.t1">
    <property type="protein sequence ID" value="ACRNAN_scaffold6410.g15061.t1"/>
    <property type="gene ID" value="ACRNAN_scaffold6410.g15061"/>
</dbReference>
<dbReference type="PROSITE" id="PS00616">
    <property type="entry name" value="HIS_ACID_PHOSPHAT_1"/>
    <property type="match status" value="1"/>
</dbReference>
<reference evidence="3" key="1">
    <citation type="submission" date="2022-11" db="UniProtKB">
        <authorList>
            <consortium name="WormBaseParasite"/>
        </authorList>
    </citation>
    <scope>IDENTIFICATION</scope>
</reference>
<feature type="signal peptide" evidence="1">
    <location>
        <begin position="1"/>
        <end position="19"/>
    </location>
</feature>
<evidence type="ECO:0000256" key="1">
    <source>
        <dbReference type="SAM" id="SignalP"/>
    </source>
</evidence>
<organism evidence="2 3">
    <name type="scientific">Acrobeloides nanus</name>
    <dbReference type="NCBI Taxonomy" id="290746"/>
    <lineage>
        <taxon>Eukaryota</taxon>
        <taxon>Metazoa</taxon>
        <taxon>Ecdysozoa</taxon>
        <taxon>Nematoda</taxon>
        <taxon>Chromadorea</taxon>
        <taxon>Rhabditida</taxon>
        <taxon>Tylenchina</taxon>
        <taxon>Cephalobomorpha</taxon>
        <taxon>Cephaloboidea</taxon>
        <taxon>Cephalobidae</taxon>
        <taxon>Acrobeloides</taxon>
    </lineage>
</organism>
<keyword evidence="1" id="KW-0732">Signal</keyword>
<evidence type="ECO:0000313" key="3">
    <source>
        <dbReference type="WBParaSite" id="ACRNAN_scaffold6410.g15061.t1"/>
    </source>
</evidence>
<dbReference type="InterPro" id="IPR033379">
    <property type="entry name" value="Acid_Pase_AS"/>
</dbReference>